<evidence type="ECO:0000313" key="1">
    <source>
        <dbReference type="EMBL" id="GMA85014.1"/>
    </source>
</evidence>
<name>A0ABQ6JC39_9ACTN</name>
<organism evidence="1 2">
    <name type="scientific">Angustibacter aerolatus</name>
    <dbReference type="NCBI Taxonomy" id="1162965"/>
    <lineage>
        <taxon>Bacteria</taxon>
        <taxon>Bacillati</taxon>
        <taxon>Actinomycetota</taxon>
        <taxon>Actinomycetes</taxon>
        <taxon>Kineosporiales</taxon>
        <taxon>Kineosporiaceae</taxon>
    </lineage>
</organism>
<accession>A0ABQ6JC39</accession>
<dbReference type="Proteomes" id="UP001157017">
    <property type="component" value="Unassembled WGS sequence"/>
</dbReference>
<sequence>MLRRVVLVVVDAQHHGEVLVGGRRGDDDLLGTAVDVRLRLLRVGEEAGRLDDDVDAEVGPGQRLRVALGEDLDLLAADGDAAVGDRDVLLQAAQDRVVLQQVGRGRVVGEVVGGDHLEVGAGRERGAEEVATDAAEAVDADANSHAGASWKVFGVGAASSPLTSSRPYPPTT</sequence>
<dbReference type="EMBL" id="BSUZ01000001">
    <property type="protein sequence ID" value="GMA85014.1"/>
    <property type="molecule type" value="Genomic_DNA"/>
</dbReference>
<proteinExistence type="predicted"/>
<evidence type="ECO:0000313" key="2">
    <source>
        <dbReference type="Proteomes" id="UP001157017"/>
    </source>
</evidence>
<gene>
    <name evidence="1" type="ORF">GCM10025868_02640</name>
</gene>
<protein>
    <submittedName>
        <fullName evidence="1">Uncharacterized protein</fullName>
    </submittedName>
</protein>
<comment type="caution">
    <text evidence="1">The sequence shown here is derived from an EMBL/GenBank/DDBJ whole genome shotgun (WGS) entry which is preliminary data.</text>
</comment>
<keyword evidence="2" id="KW-1185">Reference proteome</keyword>
<reference evidence="2" key="1">
    <citation type="journal article" date="2019" name="Int. J. Syst. Evol. Microbiol.">
        <title>The Global Catalogue of Microorganisms (GCM) 10K type strain sequencing project: providing services to taxonomists for standard genome sequencing and annotation.</title>
        <authorList>
            <consortium name="The Broad Institute Genomics Platform"/>
            <consortium name="The Broad Institute Genome Sequencing Center for Infectious Disease"/>
            <person name="Wu L."/>
            <person name="Ma J."/>
        </authorList>
    </citation>
    <scope>NUCLEOTIDE SEQUENCE [LARGE SCALE GENOMIC DNA]</scope>
    <source>
        <strain evidence="2">NBRC 108730</strain>
    </source>
</reference>